<dbReference type="Proteomes" id="UP000499080">
    <property type="component" value="Unassembled WGS sequence"/>
</dbReference>
<dbReference type="PANTHER" id="PTHR46060:SF1">
    <property type="entry name" value="MARINER MOS1 TRANSPOSASE-LIKE PROTEIN"/>
    <property type="match status" value="1"/>
</dbReference>
<dbReference type="OrthoDB" id="6432034at2759"/>
<dbReference type="AlphaFoldDB" id="A0A4Y2HAJ6"/>
<protein>
    <submittedName>
        <fullName evidence="1">Uncharacterized protein</fullName>
    </submittedName>
</protein>
<dbReference type="Gene3D" id="3.30.420.10">
    <property type="entry name" value="Ribonuclease H-like superfamily/Ribonuclease H"/>
    <property type="match status" value="1"/>
</dbReference>
<evidence type="ECO:0000313" key="1">
    <source>
        <dbReference type="EMBL" id="GBM62306.1"/>
    </source>
</evidence>
<name>A0A4Y2HAJ6_ARAVE</name>
<accession>A0A4Y2HAJ6</accession>
<organism evidence="1 2">
    <name type="scientific">Araneus ventricosus</name>
    <name type="common">Orbweaver spider</name>
    <name type="synonym">Epeira ventricosa</name>
    <dbReference type="NCBI Taxonomy" id="182803"/>
    <lineage>
        <taxon>Eukaryota</taxon>
        <taxon>Metazoa</taxon>
        <taxon>Ecdysozoa</taxon>
        <taxon>Arthropoda</taxon>
        <taxon>Chelicerata</taxon>
        <taxon>Arachnida</taxon>
        <taxon>Araneae</taxon>
        <taxon>Araneomorphae</taxon>
        <taxon>Entelegynae</taxon>
        <taxon>Araneoidea</taxon>
        <taxon>Araneidae</taxon>
        <taxon>Araneus</taxon>
    </lineage>
</organism>
<dbReference type="InterPro" id="IPR052709">
    <property type="entry name" value="Transposase-MT_Hybrid"/>
</dbReference>
<gene>
    <name evidence="1" type="ORF">AVEN_239436_1</name>
</gene>
<proteinExistence type="predicted"/>
<evidence type="ECO:0000313" key="2">
    <source>
        <dbReference type="Proteomes" id="UP000499080"/>
    </source>
</evidence>
<reference evidence="1 2" key="1">
    <citation type="journal article" date="2019" name="Sci. Rep.">
        <title>Orb-weaving spider Araneus ventricosus genome elucidates the spidroin gene catalogue.</title>
        <authorList>
            <person name="Kono N."/>
            <person name="Nakamura H."/>
            <person name="Ohtoshi R."/>
            <person name="Moran D.A.P."/>
            <person name="Shinohara A."/>
            <person name="Yoshida Y."/>
            <person name="Fujiwara M."/>
            <person name="Mori M."/>
            <person name="Tomita M."/>
            <person name="Arakawa K."/>
        </authorList>
    </citation>
    <scope>NUCLEOTIDE SEQUENCE [LARGE SCALE GENOMIC DNA]</scope>
</reference>
<comment type="caution">
    <text evidence="1">The sequence shown here is derived from an EMBL/GenBank/DDBJ whole genome shotgun (WGS) entry which is preliminary data.</text>
</comment>
<dbReference type="GO" id="GO:0003676">
    <property type="term" value="F:nucleic acid binding"/>
    <property type="evidence" value="ECO:0007669"/>
    <property type="project" value="InterPro"/>
</dbReference>
<dbReference type="InterPro" id="IPR036397">
    <property type="entry name" value="RNaseH_sf"/>
</dbReference>
<sequence>MLVRDSVLKELTSAMVQCNKVLANFRTVIACQSSYFCNLQTYLRFALGRDLKFEEYTAELQNDINRVFISVEPTWLEFGENHLGLCLDCKVDAVALTNQTFHLFGPLKHHLGGKHFADDDDAKHEVLLWMRQQLKELYAAGIGALIKHWDKCINIGGDYVEK</sequence>
<dbReference type="PANTHER" id="PTHR46060">
    <property type="entry name" value="MARINER MOS1 TRANSPOSASE-LIKE PROTEIN"/>
    <property type="match status" value="1"/>
</dbReference>
<keyword evidence="2" id="KW-1185">Reference proteome</keyword>
<dbReference type="EMBL" id="BGPR01102201">
    <property type="protein sequence ID" value="GBM62306.1"/>
    <property type="molecule type" value="Genomic_DNA"/>
</dbReference>